<dbReference type="Pfam" id="PF02369">
    <property type="entry name" value="Big_1"/>
    <property type="match status" value="1"/>
</dbReference>
<proteinExistence type="inferred from homology"/>
<reference evidence="3 4" key="1">
    <citation type="submission" date="2013-12" db="EMBL/GenBank/DDBJ databases">
        <title>A Varibaculum cambriense genome reconstructed from a premature infant gut community with otherwise low bacterial novelty that shifts toward anaerobic metabolism during the third week of life.</title>
        <authorList>
            <person name="Brown C.T."/>
            <person name="Sharon I."/>
            <person name="Thomas B.C."/>
            <person name="Castelle C.J."/>
            <person name="Morowitz M.J."/>
            <person name="Banfield J.F."/>
        </authorList>
    </citation>
    <scope>NUCLEOTIDE SEQUENCE [LARGE SCALE GENOMIC DNA]</scope>
    <source>
        <strain evidence="4">DORA_A_5_14_21</strain>
    </source>
</reference>
<evidence type="ECO:0000313" key="4">
    <source>
        <dbReference type="Proteomes" id="UP000018853"/>
    </source>
</evidence>
<comment type="similarity">
    <text evidence="1">Belongs to the intimin/invasin family.</text>
</comment>
<dbReference type="InterPro" id="IPR013783">
    <property type="entry name" value="Ig-like_fold"/>
</dbReference>
<dbReference type="Proteomes" id="UP000018853">
    <property type="component" value="Unassembled WGS sequence"/>
</dbReference>
<feature type="non-terminal residue" evidence="3">
    <location>
        <position position="1"/>
    </location>
</feature>
<feature type="non-terminal residue" evidence="3">
    <location>
        <position position="234"/>
    </location>
</feature>
<accession>W1XCV6</accession>
<evidence type="ECO:0000313" key="3">
    <source>
        <dbReference type="EMBL" id="ETJ27961.1"/>
    </source>
</evidence>
<dbReference type="SMART" id="SM00634">
    <property type="entry name" value="BID_1"/>
    <property type="match status" value="1"/>
</dbReference>
<protein>
    <recommendedName>
        <fullName evidence="2">Big-1 domain-containing protein</fullName>
    </recommendedName>
</protein>
<dbReference type="EMBL" id="AZLZ01000192">
    <property type="protein sequence ID" value="ETJ27961.1"/>
    <property type="molecule type" value="Genomic_DNA"/>
</dbReference>
<comment type="caution">
    <text evidence="3">The sequence shown here is derived from an EMBL/GenBank/DDBJ whole genome shotgun (WGS) entry which is preliminary data.</text>
</comment>
<name>W1XCV6_ECOLX</name>
<dbReference type="SUPFAM" id="SSF49373">
    <property type="entry name" value="Invasin/intimin cell-adhesion fragments"/>
    <property type="match status" value="2"/>
</dbReference>
<dbReference type="InterPro" id="IPR008964">
    <property type="entry name" value="Invasin/intimin_cell_adhesion"/>
</dbReference>
<evidence type="ECO:0000259" key="2">
    <source>
        <dbReference type="PROSITE" id="PS51127"/>
    </source>
</evidence>
<gene>
    <name evidence="3" type="ORF">Q609_ECAC00192G0001</name>
</gene>
<dbReference type="PROSITE" id="PS51127">
    <property type="entry name" value="BIG1"/>
    <property type="match status" value="1"/>
</dbReference>
<sequence>ASAGNDQPSDAQTITFVADKATATVSGIEVIGNYALADGKAKQTYKVTVTDANNNLLKDSEVTLTASPANLALDPDGTATTNEQGQAIFTATTTVAATYTLKAQVSQTNGQVSTKTAESKFVADDKNAELTASSDVQSLVADGKSTAKLEVTLFSANNPVGGNVWVDIEAPEGVTEKDYQFLPSKNDHFVSGKITRTFSTSKPGVYTFTFNALTYGGYEMKPVTVTITAVDADT</sequence>
<feature type="domain" description="Big-1" evidence="2">
    <location>
        <begin position="25"/>
        <end position="122"/>
    </location>
</feature>
<evidence type="ECO:0000256" key="1">
    <source>
        <dbReference type="ARBA" id="ARBA00010116"/>
    </source>
</evidence>
<organism evidence="3 4">
    <name type="scientific">Escherichia coli DORA_A_5_14_21</name>
    <dbReference type="NCBI Taxonomy" id="1403943"/>
    <lineage>
        <taxon>Bacteria</taxon>
        <taxon>Pseudomonadati</taxon>
        <taxon>Pseudomonadota</taxon>
        <taxon>Gammaproteobacteria</taxon>
        <taxon>Enterobacterales</taxon>
        <taxon>Enterobacteriaceae</taxon>
        <taxon>Escherichia</taxon>
    </lineage>
</organism>
<dbReference type="InterPro" id="IPR003344">
    <property type="entry name" value="Big_1_dom"/>
</dbReference>
<dbReference type="Gene3D" id="2.60.40.10">
    <property type="entry name" value="Immunoglobulins"/>
    <property type="match status" value="2"/>
</dbReference>
<dbReference type="AlphaFoldDB" id="W1XCV6"/>